<evidence type="ECO:0000256" key="1">
    <source>
        <dbReference type="SAM" id="Phobius"/>
    </source>
</evidence>
<proteinExistence type="predicted"/>
<feature type="transmembrane region" description="Helical" evidence="1">
    <location>
        <begin position="77"/>
        <end position="97"/>
    </location>
</feature>
<organism evidence="2 3">
    <name type="scientific">Pseudochryseolinea flava</name>
    <dbReference type="NCBI Taxonomy" id="2059302"/>
    <lineage>
        <taxon>Bacteria</taxon>
        <taxon>Pseudomonadati</taxon>
        <taxon>Bacteroidota</taxon>
        <taxon>Cytophagia</taxon>
        <taxon>Cytophagales</taxon>
        <taxon>Fulvivirgaceae</taxon>
        <taxon>Pseudochryseolinea</taxon>
    </lineage>
</organism>
<feature type="transmembrane region" description="Helical" evidence="1">
    <location>
        <begin position="118"/>
        <end position="135"/>
    </location>
</feature>
<protein>
    <submittedName>
        <fullName evidence="2">Uncharacterized protein</fullName>
    </submittedName>
</protein>
<comment type="caution">
    <text evidence="2">The sequence shown here is derived from an EMBL/GenBank/DDBJ whole genome shotgun (WGS) entry which is preliminary data.</text>
</comment>
<dbReference type="RefSeq" id="WP_112747242.1">
    <property type="nucleotide sequence ID" value="NZ_QMFY01000005.1"/>
</dbReference>
<sequence>MTKQPFDVNKFRAVHIGGWSLLWSIYQDNKPFHKSKIFWCSIAGTTVAFVTIIITEKEIFGVIEYLSAKIVEIMPDILGFNLGAYVLLIGLNSQSILDKITIAQKNSDFSLFQKMSSVFAVSILIQAIALIYGYGAQTVIEIGSDVKVTFLFAKWVNIVSFIGLAFFSFFSVVTIPQIIFNIFQFGQMLHYNIAIERMVRENAIVKSERPKKNKSSRKLKR</sequence>
<gene>
    <name evidence="2" type="ORF">DQQ10_12730</name>
</gene>
<dbReference type="OrthoDB" id="797514at2"/>
<dbReference type="Proteomes" id="UP000251889">
    <property type="component" value="Unassembled WGS sequence"/>
</dbReference>
<dbReference type="AlphaFoldDB" id="A0A364Y5J7"/>
<dbReference type="EMBL" id="QMFY01000005">
    <property type="protein sequence ID" value="RAW01087.1"/>
    <property type="molecule type" value="Genomic_DNA"/>
</dbReference>
<keyword evidence="1" id="KW-1133">Transmembrane helix</keyword>
<keyword evidence="3" id="KW-1185">Reference proteome</keyword>
<evidence type="ECO:0000313" key="2">
    <source>
        <dbReference type="EMBL" id="RAW01087.1"/>
    </source>
</evidence>
<evidence type="ECO:0000313" key="3">
    <source>
        <dbReference type="Proteomes" id="UP000251889"/>
    </source>
</evidence>
<name>A0A364Y5J7_9BACT</name>
<keyword evidence="1" id="KW-0472">Membrane</keyword>
<keyword evidence="1" id="KW-0812">Transmembrane</keyword>
<reference evidence="2 3" key="1">
    <citation type="submission" date="2018-06" db="EMBL/GenBank/DDBJ databases">
        <title>Chryseolinea flavus sp. nov., a member of the phylum Bacteroidetes isolated from soil.</title>
        <authorList>
            <person name="Li Y."/>
            <person name="Wang J."/>
        </authorList>
    </citation>
    <scope>NUCLEOTIDE SEQUENCE [LARGE SCALE GENOMIC DNA]</scope>
    <source>
        <strain evidence="2 3">SDU1-6</strain>
    </source>
</reference>
<feature type="transmembrane region" description="Helical" evidence="1">
    <location>
        <begin position="37"/>
        <end position="55"/>
    </location>
</feature>
<feature type="transmembrane region" description="Helical" evidence="1">
    <location>
        <begin position="155"/>
        <end position="180"/>
    </location>
</feature>
<accession>A0A364Y5J7</accession>